<dbReference type="PANTHER" id="PTHR46213">
    <property type="entry name" value="TRANSCRIPTIONAL ACTIVATOR DEMETER"/>
    <property type="match status" value="1"/>
</dbReference>
<name>A0A1D1Z7L3_9ARAE</name>
<dbReference type="EMBL" id="GDJX01005065">
    <property type="protein sequence ID" value="JAT62871.1"/>
    <property type="molecule type" value="Transcribed_RNA"/>
</dbReference>
<feature type="non-terminal residue" evidence="1">
    <location>
        <position position="262"/>
    </location>
</feature>
<organism evidence="1">
    <name type="scientific">Anthurium amnicola</name>
    <dbReference type="NCBI Taxonomy" id="1678845"/>
    <lineage>
        <taxon>Eukaryota</taxon>
        <taxon>Viridiplantae</taxon>
        <taxon>Streptophyta</taxon>
        <taxon>Embryophyta</taxon>
        <taxon>Tracheophyta</taxon>
        <taxon>Spermatophyta</taxon>
        <taxon>Magnoliopsida</taxon>
        <taxon>Liliopsida</taxon>
        <taxon>Araceae</taxon>
        <taxon>Pothoideae</taxon>
        <taxon>Potheae</taxon>
        <taxon>Anthurium</taxon>
    </lineage>
</organism>
<accession>A0A1D1Z7L3</accession>
<dbReference type="GO" id="GO:0035514">
    <property type="term" value="F:DNA demethylase activity"/>
    <property type="evidence" value="ECO:0007669"/>
    <property type="project" value="InterPro"/>
</dbReference>
<dbReference type="GO" id="GO:0141166">
    <property type="term" value="P:chromosomal 5-methylcytosine DNA demethylation pathway"/>
    <property type="evidence" value="ECO:0007669"/>
    <property type="project" value="InterPro"/>
</dbReference>
<dbReference type="GO" id="GO:0019104">
    <property type="term" value="F:DNA N-glycosylase activity"/>
    <property type="evidence" value="ECO:0007669"/>
    <property type="project" value="InterPro"/>
</dbReference>
<dbReference type="PANTHER" id="PTHR46213:SF13">
    <property type="entry name" value="DEMETER-LIKE PROTEIN 2-RELATED"/>
    <property type="match status" value="1"/>
</dbReference>
<dbReference type="AlphaFoldDB" id="A0A1D1Z7L3"/>
<gene>
    <name evidence="1" type="primary">ROS1_2</name>
    <name evidence="1" type="ORF">g.13598</name>
</gene>
<dbReference type="InterPro" id="IPR044811">
    <property type="entry name" value="DME/ROS1"/>
</dbReference>
<evidence type="ECO:0000313" key="1">
    <source>
        <dbReference type="EMBL" id="JAT62871.1"/>
    </source>
</evidence>
<reference evidence="1" key="1">
    <citation type="submission" date="2015-07" db="EMBL/GenBank/DDBJ databases">
        <title>Transcriptome Assembly of Anthurium amnicola.</title>
        <authorList>
            <person name="Suzuki J."/>
        </authorList>
    </citation>
    <scope>NUCLEOTIDE SEQUENCE</scope>
</reference>
<protein>
    <submittedName>
        <fullName evidence="1">Protein ROS1</fullName>
    </submittedName>
</protein>
<proteinExistence type="predicted"/>
<sequence>MEGKQAFGLIEVETMNGLKAPIQACNMAPLEDNMKCNQLPTALRNPILDDEIHENGIIQGPQDCIEPLEGYGCAKVGMKRRKKKEQNQAFSVMTSITNQVGMQEQNFALCTLRQKSGGSVASLASNSEPKDLQVVRVSTVQVSDSIRSSQETHKASYFSNNIFTYSYGNEVLHLIDIIVQKMRCLNISGDHGNNVIQEQTALVPYGAHGMIVPFEGYPTKKLRHRAKIVLDEETNRVWNLLMGKELNGVEGTEADKEKWWEE</sequence>